<dbReference type="PATRIC" id="fig|1263870.3.peg.3017"/>
<dbReference type="Proteomes" id="UP000011885">
    <property type="component" value="Unassembled WGS sequence"/>
</dbReference>
<evidence type="ECO:0000256" key="1">
    <source>
        <dbReference type="SAM" id="MobiDB-lite"/>
    </source>
</evidence>
<sequence>MRRGGRERGSRKLGINGDSSIRGSFISWRAVHSTRPIRKPITGSAADAIRA</sequence>
<name>M5UD02_9BACT</name>
<keyword evidence="3" id="KW-1185">Reference proteome</keyword>
<gene>
    <name evidence="2" type="ORF">RSSM_02842</name>
</gene>
<feature type="region of interest" description="Disordered" evidence="1">
    <location>
        <begin position="1"/>
        <end position="20"/>
    </location>
</feature>
<feature type="compositionally biased region" description="Basic and acidic residues" evidence="1">
    <location>
        <begin position="1"/>
        <end position="10"/>
    </location>
</feature>
<dbReference type="AlphaFoldDB" id="M5UD02"/>
<reference evidence="2 3" key="1">
    <citation type="journal article" date="2013" name="Mar. Genomics">
        <title>Expression of sulfatases in Rhodopirellula baltica and the diversity of sulfatases in the genus Rhodopirellula.</title>
        <authorList>
            <person name="Wegner C.E."/>
            <person name="Richter-Heitmann T."/>
            <person name="Klindworth A."/>
            <person name="Klockow C."/>
            <person name="Richter M."/>
            <person name="Achstetter T."/>
            <person name="Glockner F.O."/>
            <person name="Harder J."/>
        </authorList>
    </citation>
    <scope>NUCLEOTIDE SEQUENCE [LARGE SCALE GENOMIC DNA]</scope>
    <source>
        <strain evidence="2 3">SM41</strain>
    </source>
</reference>
<organism evidence="2 3">
    <name type="scientific">Rhodopirellula sallentina SM41</name>
    <dbReference type="NCBI Taxonomy" id="1263870"/>
    <lineage>
        <taxon>Bacteria</taxon>
        <taxon>Pseudomonadati</taxon>
        <taxon>Planctomycetota</taxon>
        <taxon>Planctomycetia</taxon>
        <taxon>Pirellulales</taxon>
        <taxon>Pirellulaceae</taxon>
        <taxon>Rhodopirellula</taxon>
    </lineage>
</organism>
<protein>
    <submittedName>
        <fullName evidence="2">Uncharacterized protein</fullName>
    </submittedName>
</protein>
<accession>M5UD02</accession>
<evidence type="ECO:0000313" key="2">
    <source>
        <dbReference type="EMBL" id="EMI55721.1"/>
    </source>
</evidence>
<dbReference type="EMBL" id="ANOH01000199">
    <property type="protein sequence ID" value="EMI55721.1"/>
    <property type="molecule type" value="Genomic_DNA"/>
</dbReference>
<proteinExistence type="predicted"/>
<evidence type="ECO:0000313" key="3">
    <source>
        <dbReference type="Proteomes" id="UP000011885"/>
    </source>
</evidence>
<comment type="caution">
    <text evidence="2">The sequence shown here is derived from an EMBL/GenBank/DDBJ whole genome shotgun (WGS) entry which is preliminary data.</text>
</comment>